<comment type="caution">
    <text evidence="2">The sequence shown here is derived from an EMBL/GenBank/DDBJ whole genome shotgun (WGS) entry which is preliminary data.</text>
</comment>
<reference evidence="2 3" key="1">
    <citation type="submission" date="2021-03" db="EMBL/GenBank/DDBJ databases">
        <title>Whole genome sequence of Metabacillus bambusae BG109.</title>
        <authorList>
            <person name="Jeong J.W."/>
        </authorList>
    </citation>
    <scope>NUCLEOTIDE SEQUENCE [LARGE SCALE GENOMIC DNA]</scope>
    <source>
        <strain evidence="2 3">BG109</strain>
    </source>
</reference>
<sequence length="65" mass="7461">MVKLAYNLDLTVVAEGIETEYQHQVLNQYGCDFCQGNYFSKPLIGNKYNELSWILISKIGNIFVL</sequence>
<name>A0ABS3MWH9_9BACI</name>
<evidence type="ECO:0000259" key="1">
    <source>
        <dbReference type="PROSITE" id="PS50883"/>
    </source>
</evidence>
<dbReference type="EMBL" id="JAGDEL010000001">
    <property type="protein sequence ID" value="MBO1510199.1"/>
    <property type="molecule type" value="Genomic_DNA"/>
</dbReference>
<proteinExistence type="predicted"/>
<dbReference type="PANTHER" id="PTHR33121:SF70">
    <property type="entry name" value="SIGNALING PROTEIN YKOW"/>
    <property type="match status" value="1"/>
</dbReference>
<dbReference type="Proteomes" id="UP000663981">
    <property type="component" value="Unassembled WGS sequence"/>
</dbReference>
<dbReference type="SUPFAM" id="SSF141868">
    <property type="entry name" value="EAL domain-like"/>
    <property type="match status" value="1"/>
</dbReference>
<evidence type="ECO:0000313" key="2">
    <source>
        <dbReference type="EMBL" id="MBO1510199.1"/>
    </source>
</evidence>
<feature type="domain" description="EAL" evidence="1">
    <location>
        <begin position="1"/>
        <end position="56"/>
    </location>
</feature>
<organism evidence="2 3">
    <name type="scientific">Metabacillus bambusae</name>
    <dbReference type="NCBI Taxonomy" id="2795218"/>
    <lineage>
        <taxon>Bacteria</taxon>
        <taxon>Bacillati</taxon>
        <taxon>Bacillota</taxon>
        <taxon>Bacilli</taxon>
        <taxon>Bacillales</taxon>
        <taxon>Bacillaceae</taxon>
        <taxon>Metabacillus</taxon>
    </lineage>
</organism>
<dbReference type="InterPro" id="IPR050706">
    <property type="entry name" value="Cyclic-di-GMP_PDE-like"/>
</dbReference>
<dbReference type="Gene3D" id="3.20.20.450">
    <property type="entry name" value="EAL domain"/>
    <property type="match status" value="1"/>
</dbReference>
<accession>A0ABS3MWH9</accession>
<dbReference type="InterPro" id="IPR001633">
    <property type="entry name" value="EAL_dom"/>
</dbReference>
<dbReference type="PANTHER" id="PTHR33121">
    <property type="entry name" value="CYCLIC DI-GMP PHOSPHODIESTERASE PDEF"/>
    <property type="match status" value="1"/>
</dbReference>
<protein>
    <submittedName>
        <fullName evidence="2">EAL domain-containing protein</fullName>
    </submittedName>
</protein>
<dbReference type="Pfam" id="PF00563">
    <property type="entry name" value="EAL"/>
    <property type="match status" value="1"/>
</dbReference>
<gene>
    <name evidence="2" type="ORF">I7822_00625</name>
</gene>
<dbReference type="PROSITE" id="PS50883">
    <property type="entry name" value="EAL"/>
    <property type="match status" value="1"/>
</dbReference>
<dbReference type="InterPro" id="IPR035919">
    <property type="entry name" value="EAL_sf"/>
</dbReference>
<keyword evidence="3" id="KW-1185">Reference proteome</keyword>
<evidence type="ECO:0000313" key="3">
    <source>
        <dbReference type="Proteomes" id="UP000663981"/>
    </source>
</evidence>